<gene>
    <name evidence="1" type="ORF">SARC_10758</name>
</gene>
<dbReference type="AlphaFoldDB" id="A0A0L0FJ03"/>
<proteinExistence type="predicted"/>
<sequence>MVHQLDAVKFDSALHTHDVDNKQGSLYSANSLTPQLVSQVAHTLGGDAGKFAAVTGCAVVGLIGDSYMWWTICDRQIESTRSRVNGGEYFSEREYPYVLDLSQVSVRLGSAQRKVSSDRKDLMSLLFFPKRNSNHSDLSNGRAA</sequence>
<name>A0A0L0FJ03_9EUKA</name>
<dbReference type="GeneID" id="25911262"/>
<evidence type="ECO:0000313" key="2">
    <source>
        <dbReference type="Proteomes" id="UP000054560"/>
    </source>
</evidence>
<reference evidence="1 2" key="1">
    <citation type="submission" date="2011-02" db="EMBL/GenBank/DDBJ databases">
        <title>The Genome Sequence of Sphaeroforma arctica JP610.</title>
        <authorList>
            <consortium name="The Broad Institute Genome Sequencing Platform"/>
            <person name="Russ C."/>
            <person name="Cuomo C."/>
            <person name="Young S.K."/>
            <person name="Zeng Q."/>
            <person name="Gargeya S."/>
            <person name="Alvarado L."/>
            <person name="Berlin A."/>
            <person name="Chapman S.B."/>
            <person name="Chen Z."/>
            <person name="Freedman E."/>
            <person name="Gellesch M."/>
            <person name="Goldberg J."/>
            <person name="Griggs A."/>
            <person name="Gujja S."/>
            <person name="Heilman E."/>
            <person name="Heiman D."/>
            <person name="Howarth C."/>
            <person name="Mehta T."/>
            <person name="Neiman D."/>
            <person name="Pearson M."/>
            <person name="Roberts A."/>
            <person name="Saif S."/>
            <person name="Shea T."/>
            <person name="Shenoy N."/>
            <person name="Sisk P."/>
            <person name="Stolte C."/>
            <person name="Sykes S."/>
            <person name="White J."/>
            <person name="Yandava C."/>
            <person name="Burger G."/>
            <person name="Gray M.W."/>
            <person name="Holland P.W.H."/>
            <person name="King N."/>
            <person name="Lang F.B.F."/>
            <person name="Roger A.J."/>
            <person name="Ruiz-Trillo I."/>
            <person name="Haas B."/>
            <person name="Nusbaum C."/>
            <person name="Birren B."/>
        </authorList>
    </citation>
    <scope>NUCLEOTIDE SEQUENCE [LARGE SCALE GENOMIC DNA]</scope>
    <source>
        <strain evidence="1 2">JP610</strain>
    </source>
</reference>
<accession>A0A0L0FJ03</accession>
<organism evidence="1 2">
    <name type="scientific">Sphaeroforma arctica JP610</name>
    <dbReference type="NCBI Taxonomy" id="667725"/>
    <lineage>
        <taxon>Eukaryota</taxon>
        <taxon>Ichthyosporea</taxon>
        <taxon>Ichthyophonida</taxon>
        <taxon>Sphaeroforma</taxon>
    </lineage>
</organism>
<protein>
    <submittedName>
        <fullName evidence="1">Uncharacterized protein</fullName>
    </submittedName>
</protein>
<dbReference type="RefSeq" id="XP_014150661.1">
    <property type="nucleotide sequence ID" value="XM_014295186.1"/>
</dbReference>
<evidence type="ECO:0000313" key="1">
    <source>
        <dbReference type="EMBL" id="KNC76759.1"/>
    </source>
</evidence>
<dbReference type="EMBL" id="KQ242973">
    <property type="protein sequence ID" value="KNC76759.1"/>
    <property type="molecule type" value="Genomic_DNA"/>
</dbReference>
<dbReference type="Proteomes" id="UP000054560">
    <property type="component" value="Unassembled WGS sequence"/>
</dbReference>
<keyword evidence="2" id="KW-1185">Reference proteome</keyword>